<evidence type="ECO:0008006" key="4">
    <source>
        <dbReference type="Google" id="ProtNLM"/>
    </source>
</evidence>
<gene>
    <name evidence="2" type="ORF">GCM10010969_28590</name>
</gene>
<evidence type="ECO:0000256" key="1">
    <source>
        <dbReference type="SAM" id="MobiDB-lite"/>
    </source>
</evidence>
<dbReference type="Proteomes" id="UP000606653">
    <property type="component" value="Unassembled WGS sequence"/>
</dbReference>
<accession>A0ABQ2L6J5</accession>
<proteinExistence type="predicted"/>
<comment type="caution">
    <text evidence="2">The sequence shown here is derived from an EMBL/GenBank/DDBJ whole genome shotgun (WGS) entry which is preliminary data.</text>
</comment>
<protein>
    <recommendedName>
        <fullName evidence="4">Carboxypeptidase regulatory-like domain-containing protein</fullName>
    </recommendedName>
</protein>
<feature type="region of interest" description="Disordered" evidence="1">
    <location>
        <begin position="215"/>
        <end position="255"/>
    </location>
</feature>
<organism evidence="2 3">
    <name type="scientific">Saccharibacillus kuerlensis</name>
    <dbReference type="NCBI Taxonomy" id="459527"/>
    <lineage>
        <taxon>Bacteria</taxon>
        <taxon>Bacillati</taxon>
        <taxon>Bacillota</taxon>
        <taxon>Bacilli</taxon>
        <taxon>Bacillales</taxon>
        <taxon>Paenibacillaceae</taxon>
        <taxon>Saccharibacillus</taxon>
    </lineage>
</organism>
<dbReference type="EMBL" id="BMLN01000008">
    <property type="protein sequence ID" value="GGO03918.1"/>
    <property type="molecule type" value="Genomic_DNA"/>
</dbReference>
<sequence>MKIRIKVKHLVLYVLLPLIVLAAAAIWTPTAIERYQASRTPEALRLKTLEEIEQASSKRKLELIVQEAIRPSRYDLYRFDYQPGGNRLMVASEDTEETGFLTPEDRLPLLERYIREGEDEALLIRAARQLAYEYGALGRSEDGEKALKQTFDRMQPGSQGRLELLLDRAEYALNQNDADKAEGLFEQLRKQTGSRGADLNTRTDRISSQILFAQGRPEQAATRAGSNLHSGTPIPRFVSPSPSPSSADSNHSKPESELMLYRNLLERALSRGTTSPASFSGTLTYGDGTPVVRAGLFLRSEKDPGPVREGEPYRTVTDQNGRFDIRNVVPGSYVLELGLDFDQLDGWSWPVQAKDWMVEIGDGQHVEYPIVIQPLIELQSPVNDQEITGDTIDFSWSPIEGAAYYDVIGSIPDQDGNAYVGTAIRNRIPENRLSLTLNELYGTSGGLTMPDDGSWEDTDPNRLLAYMNPDARFSWNVSAYDAEGRIISQSGGYRLSEDNVGNMPFFHVRQRSLTEADRLLLDGKLEQALQLYRRNIDIDPQDTESLYMAIRLLNAKFEIGGDIEAQSEEAELRKRLPNSDSP</sequence>
<evidence type="ECO:0000313" key="2">
    <source>
        <dbReference type="EMBL" id="GGO03918.1"/>
    </source>
</evidence>
<reference evidence="3" key="1">
    <citation type="journal article" date="2019" name="Int. J. Syst. Evol. Microbiol.">
        <title>The Global Catalogue of Microorganisms (GCM) 10K type strain sequencing project: providing services to taxonomists for standard genome sequencing and annotation.</title>
        <authorList>
            <consortium name="The Broad Institute Genomics Platform"/>
            <consortium name="The Broad Institute Genome Sequencing Center for Infectious Disease"/>
            <person name="Wu L."/>
            <person name="Ma J."/>
        </authorList>
    </citation>
    <scope>NUCLEOTIDE SEQUENCE [LARGE SCALE GENOMIC DNA]</scope>
    <source>
        <strain evidence="3">CGMCC 1.6964</strain>
    </source>
</reference>
<evidence type="ECO:0000313" key="3">
    <source>
        <dbReference type="Proteomes" id="UP000606653"/>
    </source>
</evidence>
<dbReference type="RefSeq" id="WP_018976501.1">
    <property type="nucleotide sequence ID" value="NZ_BMLN01000008.1"/>
</dbReference>
<name>A0ABQ2L6J5_9BACL</name>
<keyword evidence="3" id="KW-1185">Reference proteome</keyword>
<dbReference type="SUPFAM" id="SSF49452">
    <property type="entry name" value="Starch-binding domain-like"/>
    <property type="match status" value="1"/>
</dbReference>
<feature type="compositionally biased region" description="Low complexity" evidence="1">
    <location>
        <begin position="233"/>
        <end position="249"/>
    </location>
</feature>
<dbReference type="InterPro" id="IPR013784">
    <property type="entry name" value="Carb-bd-like_fold"/>
</dbReference>